<dbReference type="AlphaFoldDB" id="A0A1H8TGY8"/>
<protein>
    <submittedName>
        <fullName evidence="2">Endoribonuclease L-PSP</fullName>
    </submittedName>
</protein>
<name>A0A1H8TGY8_9GAMM</name>
<dbReference type="InterPro" id="IPR019897">
    <property type="entry name" value="RidA_CS"/>
</dbReference>
<evidence type="ECO:0000313" key="3">
    <source>
        <dbReference type="Proteomes" id="UP000199657"/>
    </source>
</evidence>
<dbReference type="SUPFAM" id="SSF55298">
    <property type="entry name" value="YjgF-like"/>
    <property type="match status" value="1"/>
</dbReference>
<sequence length="129" mass="13962">MTREVIHTDRAPSAIGPYSQAIRVDNTVYLSGQIPLDPESMDLVRGDIRAQVEQVFNNLQAVCEAAGASLEDIAKLNIYLTDLGNFGLVNEMMEERFNAPYPARAALGVASLPKGAGVEMDAILVRDKA</sequence>
<dbReference type="PANTHER" id="PTHR11803:SF39">
    <property type="entry name" value="2-IMINOBUTANOATE_2-IMINOPROPANOATE DEAMINASE"/>
    <property type="match status" value="1"/>
</dbReference>
<dbReference type="EMBL" id="FOEG01000004">
    <property type="protein sequence ID" value="SEO90182.1"/>
    <property type="molecule type" value="Genomic_DNA"/>
</dbReference>
<dbReference type="Gene3D" id="3.30.1330.40">
    <property type="entry name" value="RutC-like"/>
    <property type="match status" value="1"/>
</dbReference>
<dbReference type="InterPro" id="IPR006056">
    <property type="entry name" value="RidA"/>
</dbReference>
<dbReference type="Proteomes" id="UP000199657">
    <property type="component" value="Unassembled WGS sequence"/>
</dbReference>
<dbReference type="NCBIfam" id="TIGR00004">
    <property type="entry name" value="Rid family detoxifying hydrolase"/>
    <property type="match status" value="1"/>
</dbReference>
<dbReference type="InterPro" id="IPR035959">
    <property type="entry name" value="RutC-like_sf"/>
</dbReference>
<dbReference type="FunFam" id="3.30.1330.40:FF:000001">
    <property type="entry name" value="L-PSP family endoribonuclease"/>
    <property type="match status" value="1"/>
</dbReference>
<dbReference type="RefSeq" id="WP_091643440.1">
    <property type="nucleotide sequence ID" value="NZ_FOEG01000004.1"/>
</dbReference>
<gene>
    <name evidence="2" type="ORF">SAMN04488052_104175</name>
</gene>
<dbReference type="PANTHER" id="PTHR11803">
    <property type="entry name" value="2-IMINOBUTANOATE/2-IMINOPROPANOATE DEAMINASE RIDA"/>
    <property type="match status" value="1"/>
</dbReference>
<organism evidence="2 3">
    <name type="scientific">Aquisalimonas asiatica</name>
    <dbReference type="NCBI Taxonomy" id="406100"/>
    <lineage>
        <taxon>Bacteria</taxon>
        <taxon>Pseudomonadati</taxon>
        <taxon>Pseudomonadota</taxon>
        <taxon>Gammaproteobacteria</taxon>
        <taxon>Chromatiales</taxon>
        <taxon>Ectothiorhodospiraceae</taxon>
        <taxon>Aquisalimonas</taxon>
    </lineage>
</organism>
<comment type="similarity">
    <text evidence="1">Belongs to the RutC family.</text>
</comment>
<dbReference type="Pfam" id="PF01042">
    <property type="entry name" value="Ribonuc_L-PSP"/>
    <property type="match status" value="1"/>
</dbReference>
<dbReference type="GO" id="GO:0005829">
    <property type="term" value="C:cytosol"/>
    <property type="evidence" value="ECO:0007669"/>
    <property type="project" value="TreeGrafter"/>
</dbReference>
<evidence type="ECO:0000256" key="1">
    <source>
        <dbReference type="ARBA" id="ARBA00010552"/>
    </source>
</evidence>
<reference evidence="2 3" key="1">
    <citation type="submission" date="2016-10" db="EMBL/GenBank/DDBJ databases">
        <authorList>
            <person name="de Groot N.N."/>
        </authorList>
    </citation>
    <scope>NUCLEOTIDE SEQUENCE [LARGE SCALE GENOMIC DNA]</scope>
    <source>
        <strain evidence="2 3">CGMCC 1.6291</strain>
    </source>
</reference>
<dbReference type="STRING" id="406100.SAMN04488052_104175"/>
<evidence type="ECO:0000313" key="2">
    <source>
        <dbReference type="EMBL" id="SEO90182.1"/>
    </source>
</evidence>
<proteinExistence type="inferred from homology"/>
<dbReference type="OrthoDB" id="9803101at2"/>
<accession>A0A1H8TGY8</accession>
<dbReference type="GO" id="GO:0019239">
    <property type="term" value="F:deaminase activity"/>
    <property type="evidence" value="ECO:0007669"/>
    <property type="project" value="TreeGrafter"/>
</dbReference>
<dbReference type="PROSITE" id="PS01094">
    <property type="entry name" value="UPF0076"/>
    <property type="match status" value="1"/>
</dbReference>
<dbReference type="CDD" id="cd00448">
    <property type="entry name" value="YjgF_YER057c_UK114_family"/>
    <property type="match status" value="1"/>
</dbReference>
<keyword evidence="3" id="KW-1185">Reference proteome</keyword>
<dbReference type="InterPro" id="IPR006175">
    <property type="entry name" value="YjgF/YER057c/UK114"/>
</dbReference>